<dbReference type="InterPro" id="IPR038294">
    <property type="entry name" value="SLBP_RNA_bind_sf"/>
</dbReference>
<keyword evidence="2" id="KW-1185">Reference proteome</keyword>
<dbReference type="Gene3D" id="1.10.8.1120">
    <property type="entry name" value="Histone RNA hairpin-binding protein RNA-binding domain"/>
    <property type="match status" value="1"/>
</dbReference>
<dbReference type="AlphaFoldDB" id="A0A1Q9CG22"/>
<reference evidence="1 2" key="1">
    <citation type="submission" date="2016-02" db="EMBL/GenBank/DDBJ databases">
        <title>Genome analysis of coral dinoflagellate symbionts highlights evolutionary adaptations to a symbiotic lifestyle.</title>
        <authorList>
            <person name="Aranda M."/>
            <person name="Li Y."/>
            <person name="Liew Y.J."/>
            <person name="Baumgarten S."/>
            <person name="Simakov O."/>
            <person name="Wilson M."/>
            <person name="Piel J."/>
            <person name="Ashoor H."/>
            <person name="Bougouffa S."/>
            <person name="Bajic V.B."/>
            <person name="Ryu T."/>
            <person name="Ravasi T."/>
            <person name="Bayer T."/>
            <person name="Micklem G."/>
            <person name="Kim H."/>
            <person name="Bhak J."/>
            <person name="Lajeunesse T.C."/>
            <person name="Voolstra C.R."/>
        </authorList>
    </citation>
    <scope>NUCLEOTIDE SEQUENCE [LARGE SCALE GENOMIC DNA]</scope>
    <source>
        <strain evidence="1 2">CCMP2467</strain>
    </source>
</reference>
<dbReference type="Pfam" id="PF15247">
    <property type="entry name" value="SLBP_RNA_bind"/>
    <property type="match status" value="1"/>
</dbReference>
<dbReference type="EMBL" id="LSRX01001242">
    <property type="protein sequence ID" value="OLP81874.1"/>
    <property type="molecule type" value="Genomic_DNA"/>
</dbReference>
<organism evidence="1 2">
    <name type="scientific">Symbiodinium microadriaticum</name>
    <name type="common">Dinoflagellate</name>
    <name type="synonym">Zooxanthella microadriatica</name>
    <dbReference type="NCBI Taxonomy" id="2951"/>
    <lineage>
        <taxon>Eukaryota</taxon>
        <taxon>Sar</taxon>
        <taxon>Alveolata</taxon>
        <taxon>Dinophyceae</taxon>
        <taxon>Suessiales</taxon>
        <taxon>Symbiodiniaceae</taxon>
        <taxon>Symbiodinium</taxon>
    </lineage>
</organism>
<evidence type="ECO:0000313" key="2">
    <source>
        <dbReference type="Proteomes" id="UP000186817"/>
    </source>
</evidence>
<name>A0A1Q9CG22_SYMMI</name>
<protein>
    <submittedName>
        <fullName evidence="1">Uncharacterized protein</fullName>
    </submittedName>
</protein>
<dbReference type="GO" id="GO:0003723">
    <property type="term" value="F:RNA binding"/>
    <property type="evidence" value="ECO:0007669"/>
    <property type="project" value="InterPro"/>
</dbReference>
<dbReference type="Proteomes" id="UP000186817">
    <property type="component" value="Unassembled WGS sequence"/>
</dbReference>
<dbReference type="SUPFAM" id="SSF81631">
    <property type="entry name" value="PAP/OAS1 substrate-binding domain"/>
    <property type="match status" value="1"/>
</dbReference>
<dbReference type="InterPro" id="IPR029344">
    <property type="entry name" value="SLBP_RNA_bind"/>
</dbReference>
<proteinExistence type="predicted"/>
<evidence type="ECO:0000313" key="1">
    <source>
        <dbReference type="EMBL" id="OLP81874.1"/>
    </source>
</evidence>
<gene>
    <name evidence="1" type="ORF">AK812_SmicGene37525</name>
</gene>
<dbReference type="Gene3D" id="1.10.1410.10">
    <property type="match status" value="1"/>
</dbReference>
<comment type="caution">
    <text evidence="1">The sequence shown here is derived from an EMBL/GenBank/DDBJ whole genome shotgun (WGS) entry which is preliminary data.</text>
</comment>
<dbReference type="OrthoDB" id="419694at2759"/>
<sequence length="461" mass="51627">MESALAFDPSCWQLILTLQKIALEELPRGWTLRPFGSFISDTGLAPAILDLALVKREPPGLEMPPAVTGIVNEFVRILRRRAGGAGPSLTFSQDAISPGFRLVASNFGGPHGARQEIAIFEGDEHTGVFDSILRDALSLTPYARPLIRRVKLWVRCRCLHLRTTGLHNWTLLVVFFLQQKHMLPPLQQLPGSRPADESVPTTEREIRRLLGEFAQFSASLLSRPHPRSTINIWTGKLVAAEVEQSAEWSVLDERVVIQELMQLHHAAAGTTPRSQPFQPLRGRLRQDPPEGRIAASHSTPPPVSRPQGRLSAVHLRPVPKLPGSSGGEPEAGYMSDCFQADAEPTDLGDARLGSSPVRWYIDQSWTAHKSRGGAVVFSVKLSKDAAGELTREGWSKRFNRREYQIRIGKATREYRRWSAHAFRHGRSQDHPTTPRAGEQTTKKDFEIQYARWRVKLHQPPR</sequence>
<accession>A0A1Q9CG22</accession>